<feature type="compositionally biased region" description="Low complexity" evidence="3">
    <location>
        <begin position="1334"/>
        <end position="1346"/>
    </location>
</feature>
<comment type="subcellular location">
    <subcellularLocation>
        <location evidence="1">Nucleus</location>
    </subcellularLocation>
</comment>
<dbReference type="Pfam" id="PF23726">
    <property type="entry name" value="Beta-prop_RSE1_2nd"/>
    <property type="match status" value="1"/>
</dbReference>
<feature type="domain" description="RSE1/DDB1/CPSF1 C-terminal" evidence="4">
    <location>
        <begin position="1078"/>
        <end position="1467"/>
    </location>
</feature>
<dbReference type="PANTHER" id="PTHR10644">
    <property type="entry name" value="DNA REPAIR/RNA PROCESSING CPSF FAMILY"/>
    <property type="match status" value="1"/>
</dbReference>
<dbReference type="InterPro" id="IPR058543">
    <property type="entry name" value="Beta-prop_RSE1/DDB1/CPSF1_2nd"/>
</dbReference>
<dbReference type="Pfam" id="PF03178">
    <property type="entry name" value="CPSF_A"/>
    <property type="match status" value="1"/>
</dbReference>
<evidence type="ECO:0000313" key="7">
    <source>
        <dbReference type="EMBL" id="CAK7226945.1"/>
    </source>
</evidence>
<evidence type="ECO:0000256" key="1">
    <source>
        <dbReference type="ARBA" id="ARBA00004123"/>
    </source>
</evidence>
<evidence type="ECO:0000259" key="5">
    <source>
        <dbReference type="Pfam" id="PF10433"/>
    </source>
</evidence>
<evidence type="ECO:0000313" key="8">
    <source>
        <dbReference type="Proteomes" id="UP001642405"/>
    </source>
</evidence>
<dbReference type="Pfam" id="PF10433">
    <property type="entry name" value="Beta-prop_RSE1_1st"/>
    <property type="match status" value="1"/>
</dbReference>
<reference evidence="7 8" key="1">
    <citation type="submission" date="2024-01" db="EMBL/GenBank/DDBJ databases">
        <authorList>
            <person name="Allen C."/>
            <person name="Tagirdzhanova G."/>
        </authorList>
    </citation>
    <scope>NUCLEOTIDE SEQUENCE [LARGE SCALE GENOMIC DNA]</scope>
</reference>
<feature type="domain" description="RSE1/DDB1/CPSF1 first beta-propeller" evidence="5">
    <location>
        <begin position="106"/>
        <end position="476"/>
    </location>
</feature>
<feature type="compositionally biased region" description="Acidic residues" evidence="3">
    <location>
        <begin position="489"/>
        <end position="512"/>
    </location>
</feature>
<protein>
    <submittedName>
        <fullName evidence="7">mRNA cleavage and polyadenylation factor subunit</fullName>
    </submittedName>
</protein>
<proteinExistence type="predicted"/>
<feature type="domain" description="RSE1/DDB1/CPSF1 second beta-propeller" evidence="6">
    <location>
        <begin position="604"/>
        <end position="1008"/>
    </location>
</feature>
<feature type="region of interest" description="Disordered" evidence="3">
    <location>
        <begin position="473"/>
        <end position="535"/>
    </location>
</feature>
<dbReference type="InterPro" id="IPR050358">
    <property type="entry name" value="RSE1/DDB1/CFT1"/>
</dbReference>
<evidence type="ECO:0000256" key="2">
    <source>
        <dbReference type="ARBA" id="ARBA00023242"/>
    </source>
</evidence>
<dbReference type="InterPro" id="IPR004871">
    <property type="entry name" value="RSE1/DDB1/CPSF1_C"/>
</dbReference>
<dbReference type="Proteomes" id="UP001642405">
    <property type="component" value="Unassembled WGS sequence"/>
</dbReference>
<name>A0ABP0C4J6_9PEZI</name>
<evidence type="ECO:0000259" key="4">
    <source>
        <dbReference type="Pfam" id="PF03178"/>
    </source>
</evidence>
<keyword evidence="8" id="KW-1185">Reference proteome</keyword>
<organism evidence="7 8">
    <name type="scientific">Sporothrix curviconia</name>
    <dbReference type="NCBI Taxonomy" id="1260050"/>
    <lineage>
        <taxon>Eukaryota</taxon>
        <taxon>Fungi</taxon>
        <taxon>Dikarya</taxon>
        <taxon>Ascomycota</taxon>
        <taxon>Pezizomycotina</taxon>
        <taxon>Sordariomycetes</taxon>
        <taxon>Sordariomycetidae</taxon>
        <taxon>Ophiostomatales</taxon>
        <taxon>Ophiostomataceae</taxon>
        <taxon>Sporothrix</taxon>
    </lineage>
</organism>
<sequence length="1505" mass="160549">MQCYTELTPPTGVTHSLTLALTSARSSNLVVAKSSLLQVFTTKTVAADLDAAADASSTKQAPYAAGVNSNSNSNSNAHNYEGNDGLDSSFLGGDSALLRSDRGVLTKLVLVAEFTLAGTVTGLARIKIAGTKSGGDALLLAFKDARLSLVEWDPECNELSTISIHYYEQEELQGAPWAAPLGDYANFLIADPGSRCAALKFGARNLAILPFRQADEEDIDMDDDWDEELDGPRPAKDASAAVITGAGGAIEDTPFAPSFVLRLSNLDPALLHPVHLSFLHEYREPTFGILASSVTPSTVLGRRDCLSYMVFTLDLQQKASTTILSVANLPQDLFRVFPVPSPIGGALLLGANELIHIDQSGRANGVAVNPFTKQSTSFGLADQSDLELRLEGCNIEVLSPETGELLLVLNDGKIAVVSLVVDGRVVSGVSIKPVSQEAGGGALLSGVACLSRVGRQALFAGSEDADSVVLGWSRKQSEATRRKPKASDELFDDDREDGEEMDDDEEDDDDLYGDGPSTIQLNASSTSGSSGKNSGDLSFRVHDSLVSIAPIRDMTFGKPPLTGEAAKHASQKKIRSDLSLVCAVGRGKAGALALLNREISPDPIGVFDFPEAHALWTVCASKPIPKTIQGEKGGATVGDDYESPAQYDKFMIVAKKDEEDAAETSDVYAVTGTGFEKLTGTEFEPAAGLTVQAGTMGKHKRIIQVLRSEVRCYDGDLGLSQILPMFDEDTGAEPKILSASIADPYLLVIRDDASAFVAEMNKDFELEEIERENETLVSTKWATGCLYHDTQGMFSATPAETSDKTENTLMFLFSEAGQFHIYSLPSLKQVYVADGLSYIPPLLSSDYTARRGTVKEELIELLVADLGDTVSKSPYLILRHANDDLTIYQPIRTASVSSSDELAKSLRFSKIPNGAFAKASAAPTPSNDKDSPEARSLPLRAFENIGGYSTVVLPGASPSFVLKSAKSLPRVINLQGPAVRSFSSFHTEGCERGFIYVDAQGTSRVCSLPASTSYAELGVCVRKVPLHLDANTVAYHPPSEVYAVGVSTLEPFELPKDESHRSEWAKENVVFKPLVERGKLQLISPLSWSVIDTVEMEECEVIMCVKTLNLEVSESTNERKHLVTVGTAIVRGEDLAVRGRVYVYDVVTVVPEPGRPETNRKLKLVAKEDIPRGAVAALSEIGTQGLMLVAQGQKCLVRGLKEDGTLLPVAFMDMNCYVTSAKELPGTGLCVMADAFKGVWFTGYTEEPYRMILFGKSNTRLGAINVDLLPDGKDLFIVAADPEGNLHVLQFDPEHPKSLQGHLLLHRATFCTGAHFATSSILLPSTSPNDDDAATTTNGHTNGHANGHNDDGDNMAIDGSGNGNGNGNGEGDDDDEHQAGNPPPQHLLLASPTGVLASLAPLSESEYRRLSSLAGQLATSLTHTAGLNPKGYRMAAGAAEDPAIEAPGVDAAVGRSVVDGALLARWAELGSGRKGEIAGRVGFASALDVRAALEGVLGWSRMAYF</sequence>
<gene>
    <name evidence="7" type="primary">CFT1</name>
    <name evidence="7" type="ORF">SCUCBS95973_006371</name>
</gene>
<dbReference type="InterPro" id="IPR018846">
    <property type="entry name" value="Beta-prop_RSE1/DDB1/CPSF1_1st"/>
</dbReference>
<evidence type="ECO:0000259" key="6">
    <source>
        <dbReference type="Pfam" id="PF23726"/>
    </source>
</evidence>
<dbReference type="InterPro" id="IPR015943">
    <property type="entry name" value="WD40/YVTN_repeat-like_dom_sf"/>
</dbReference>
<feature type="compositionally biased region" description="Low complexity" evidence="3">
    <location>
        <begin position="524"/>
        <end position="535"/>
    </location>
</feature>
<feature type="region of interest" description="Disordered" evidence="3">
    <location>
        <begin position="1323"/>
        <end position="1389"/>
    </location>
</feature>
<feature type="compositionally biased region" description="Gly residues" evidence="3">
    <location>
        <begin position="1360"/>
        <end position="1369"/>
    </location>
</feature>
<comment type="caution">
    <text evidence="7">The sequence shown here is derived from an EMBL/GenBank/DDBJ whole genome shotgun (WGS) entry which is preliminary data.</text>
</comment>
<dbReference type="EMBL" id="CAWUHB010000037">
    <property type="protein sequence ID" value="CAK7226945.1"/>
    <property type="molecule type" value="Genomic_DNA"/>
</dbReference>
<evidence type="ECO:0000256" key="3">
    <source>
        <dbReference type="SAM" id="MobiDB-lite"/>
    </source>
</evidence>
<keyword evidence="2" id="KW-0539">Nucleus</keyword>
<accession>A0ABP0C4J6</accession>
<dbReference type="Gene3D" id="2.130.10.10">
    <property type="entry name" value="YVTN repeat-like/Quinoprotein amine dehydrogenase"/>
    <property type="match status" value="2"/>
</dbReference>
<feature type="compositionally biased region" description="Basic and acidic residues" evidence="3">
    <location>
        <begin position="475"/>
        <end position="488"/>
    </location>
</feature>